<gene>
    <name evidence="2" type="ORF">P873_07390</name>
</gene>
<evidence type="ECO:0000313" key="3">
    <source>
        <dbReference type="Proteomes" id="UP000029391"/>
    </source>
</evidence>
<evidence type="ECO:0000313" key="2">
    <source>
        <dbReference type="EMBL" id="KFN50479.1"/>
    </source>
</evidence>
<comment type="caution">
    <text evidence="2">The sequence shown here is derived from an EMBL/GenBank/DDBJ whole genome shotgun (WGS) entry which is preliminary data.</text>
</comment>
<feature type="transmembrane region" description="Helical" evidence="1">
    <location>
        <begin position="69"/>
        <end position="87"/>
    </location>
</feature>
<proteinExistence type="predicted"/>
<name>A0A091BI81_9GAMM</name>
<keyword evidence="1" id="KW-0812">Transmembrane</keyword>
<dbReference type="STRING" id="1121013.GCA_000426365_00822"/>
<organism evidence="2 3">
    <name type="scientific">Arenimonas composti TR7-09 = DSM 18010</name>
    <dbReference type="NCBI Taxonomy" id="1121013"/>
    <lineage>
        <taxon>Bacteria</taxon>
        <taxon>Pseudomonadati</taxon>
        <taxon>Pseudomonadota</taxon>
        <taxon>Gammaproteobacteria</taxon>
        <taxon>Lysobacterales</taxon>
        <taxon>Lysobacteraceae</taxon>
        <taxon>Arenimonas</taxon>
    </lineage>
</organism>
<reference evidence="2 3" key="1">
    <citation type="submission" date="2013-09" db="EMBL/GenBank/DDBJ databases">
        <title>Genome sequencing of Arenimonas composti.</title>
        <authorList>
            <person name="Chen F."/>
            <person name="Wang G."/>
        </authorList>
    </citation>
    <scope>NUCLEOTIDE SEQUENCE [LARGE SCALE GENOMIC DNA]</scope>
    <source>
        <strain evidence="2 3">TR7-09</strain>
    </source>
</reference>
<dbReference type="RefSeq" id="WP_051239451.1">
    <property type="nucleotide sequence ID" value="NZ_AUFF01000001.1"/>
</dbReference>
<keyword evidence="3" id="KW-1185">Reference proteome</keyword>
<keyword evidence="1" id="KW-1133">Transmembrane helix</keyword>
<dbReference type="eggNOG" id="ENOG5032UM7">
    <property type="taxonomic scope" value="Bacteria"/>
</dbReference>
<dbReference type="OrthoDB" id="288267at2"/>
<protein>
    <submittedName>
        <fullName evidence="2">Uncharacterized protein</fullName>
    </submittedName>
</protein>
<sequence>MSLLSRRHRGAAAAGTNATSHWVWGEPATRRLAPDLGHTLVGYAIHHAMSVFWACGFEAWRARHPRTPVLAIAAGTAAVAYAVDYRVVPGRLMPGFERHLPLRSRLLAYAAFATGLALTARIAGRRREDRHAGSVGRGR</sequence>
<keyword evidence="1" id="KW-0472">Membrane</keyword>
<dbReference type="AlphaFoldDB" id="A0A091BI81"/>
<accession>A0A091BI81</accession>
<dbReference type="EMBL" id="AWXU01000020">
    <property type="protein sequence ID" value="KFN50479.1"/>
    <property type="molecule type" value="Genomic_DNA"/>
</dbReference>
<feature type="transmembrane region" description="Helical" evidence="1">
    <location>
        <begin position="107"/>
        <end position="124"/>
    </location>
</feature>
<evidence type="ECO:0000256" key="1">
    <source>
        <dbReference type="SAM" id="Phobius"/>
    </source>
</evidence>
<dbReference type="Proteomes" id="UP000029391">
    <property type="component" value="Unassembled WGS sequence"/>
</dbReference>